<feature type="compositionally biased region" description="Acidic residues" evidence="1">
    <location>
        <begin position="160"/>
        <end position="171"/>
    </location>
</feature>
<dbReference type="AlphaFoldDB" id="A0A284SCC2"/>
<feature type="compositionally biased region" description="Basic and acidic residues" evidence="1">
    <location>
        <begin position="188"/>
        <end position="203"/>
    </location>
</feature>
<feature type="region of interest" description="Disordered" evidence="1">
    <location>
        <begin position="95"/>
        <end position="203"/>
    </location>
</feature>
<keyword evidence="4" id="KW-1185">Reference proteome</keyword>
<feature type="compositionally biased region" description="Basic and acidic residues" evidence="1">
    <location>
        <begin position="112"/>
        <end position="129"/>
    </location>
</feature>
<dbReference type="Pfam" id="PF00855">
    <property type="entry name" value="PWWP"/>
    <property type="match status" value="1"/>
</dbReference>
<reference evidence="4" key="1">
    <citation type="journal article" date="2017" name="Nat. Ecol. Evol.">
        <title>Genome expansion and lineage-specific genetic innovations in the forest pathogenic fungi Armillaria.</title>
        <authorList>
            <person name="Sipos G."/>
            <person name="Prasanna A.N."/>
            <person name="Walter M.C."/>
            <person name="O'Connor E."/>
            <person name="Balint B."/>
            <person name="Krizsan K."/>
            <person name="Kiss B."/>
            <person name="Hess J."/>
            <person name="Varga T."/>
            <person name="Slot J."/>
            <person name="Riley R."/>
            <person name="Boka B."/>
            <person name="Rigling D."/>
            <person name="Barry K."/>
            <person name="Lee J."/>
            <person name="Mihaltcheva S."/>
            <person name="LaButti K."/>
            <person name="Lipzen A."/>
            <person name="Waldron R."/>
            <person name="Moloney N.M."/>
            <person name="Sperisen C."/>
            <person name="Kredics L."/>
            <person name="Vagvoelgyi C."/>
            <person name="Patrignani A."/>
            <person name="Fitzpatrick D."/>
            <person name="Nagy I."/>
            <person name="Doyle S."/>
            <person name="Anderson J.B."/>
            <person name="Grigoriev I.V."/>
            <person name="Gueldener U."/>
            <person name="Muensterkoetter M."/>
            <person name="Nagy L.G."/>
        </authorList>
    </citation>
    <scope>NUCLEOTIDE SEQUENCE [LARGE SCALE GENOMIC DNA]</scope>
    <source>
        <strain evidence="4">C18/9</strain>
    </source>
</reference>
<feature type="domain" description="PWWP" evidence="2">
    <location>
        <begin position="32"/>
        <end position="83"/>
    </location>
</feature>
<organism evidence="3 4">
    <name type="scientific">Armillaria ostoyae</name>
    <name type="common">Armillaria root rot fungus</name>
    <dbReference type="NCBI Taxonomy" id="47428"/>
    <lineage>
        <taxon>Eukaryota</taxon>
        <taxon>Fungi</taxon>
        <taxon>Dikarya</taxon>
        <taxon>Basidiomycota</taxon>
        <taxon>Agaricomycotina</taxon>
        <taxon>Agaricomycetes</taxon>
        <taxon>Agaricomycetidae</taxon>
        <taxon>Agaricales</taxon>
        <taxon>Marasmiineae</taxon>
        <taxon>Physalacriaceae</taxon>
        <taxon>Armillaria</taxon>
    </lineage>
</organism>
<accession>A0A284SCC2</accession>
<evidence type="ECO:0000313" key="3">
    <source>
        <dbReference type="EMBL" id="SJL18646.1"/>
    </source>
</evidence>
<dbReference type="EMBL" id="FUEG01000065">
    <property type="protein sequence ID" value="SJL18646.1"/>
    <property type="molecule type" value="Genomic_DNA"/>
</dbReference>
<proteinExistence type="predicted"/>
<dbReference type="STRING" id="47428.A0A284SCC2"/>
<dbReference type="SUPFAM" id="SSF63748">
    <property type="entry name" value="Tudor/PWWP/MBT"/>
    <property type="match status" value="1"/>
</dbReference>
<feature type="compositionally biased region" description="Basic residues" evidence="1">
    <location>
        <begin position="144"/>
        <end position="154"/>
    </location>
</feature>
<dbReference type="Gene3D" id="2.30.30.140">
    <property type="match status" value="1"/>
</dbReference>
<sequence>MSGSNFLAGIEAVDTLFEGVSGDNDDGYPANFYLVRFFPAGDFSWLAPKDISKLQQHEIEAYINEPLKKSDDLLTSYKFALDPFEWDKHKAEQAEAAASGGVVDEVDQFDSENEKKPKERKRDSEDGASARRCKTSTAGDTKKKALPKGKKVGKKKENVEIEDDGEADEDVGTSKKGTSPPPAKKAKRDKEEHHEGDVANDPEALKVCEWQHRLQKTFLSNEGGPKEEHMPEMDKLFHTVKAYQPITIRYLTVTTR</sequence>
<dbReference type="Proteomes" id="UP000219338">
    <property type="component" value="Unassembled WGS sequence"/>
</dbReference>
<dbReference type="InterPro" id="IPR000313">
    <property type="entry name" value="PWWP_dom"/>
</dbReference>
<protein>
    <recommendedName>
        <fullName evidence="2">PWWP domain-containing protein</fullName>
    </recommendedName>
</protein>
<name>A0A284SCC2_ARMOS</name>
<evidence type="ECO:0000259" key="2">
    <source>
        <dbReference type="Pfam" id="PF00855"/>
    </source>
</evidence>
<evidence type="ECO:0000256" key="1">
    <source>
        <dbReference type="SAM" id="MobiDB-lite"/>
    </source>
</evidence>
<dbReference type="OrthoDB" id="62853at2759"/>
<evidence type="ECO:0000313" key="4">
    <source>
        <dbReference type="Proteomes" id="UP000219338"/>
    </source>
</evidence>
<gene>
    <name evidence="3" type="ORF">ARMOST_22243</name>
</gene>